<accession>A0A3Q7GHM6</accession>
<keyword evidence="3" id="KW-1185">Reference proteome</keyword>
<name>A0A3Q7GHM6_SOLLC</name>
<sequence length="67" mass="7576">MASNQPHQRVVNNGSNGQQQAETTYNQSSAGISPAVSYRDPASLFRRRHQNQRHHSPTSPLKTTKYR</sequence>
<feature type="compositionally biased region" description="Polar residues" evidence="1">
    <location>
        <begin position="1"/>
        <end position="31"/>
    </location>
</feature>
<reference evidence="2" key="2">
    <citation type="submission" date="2019-01" db="UniProtKB">
        <authorList>
            <consortium name="EnsemblPlants"/>
        </authorList>
    </citation>
    <scope>IDENTIFICATION</scope>
    <source>
        <strain evidence="2">cv. Heinz 1706</strain>
    </source>
</reference>
<dbReference type="Gramene" id="Solyc05g016000.2.1">
    <property type="protein sequence ID" value="Solyc05g016000.2.1.1"/>
    <property type="gene ID" value="Solyc05g016000.2"/>
</dbReference>
<evidence type="ECO:0000256" key="1">
    <source>
        <dbReference type="SAM" id="MobiDB-lite"/>
    </source>
</evidence>
<organism evidence="2">
    <name type="scientific">Solanum lycopersicum</name>
    <name type="common">Tomato</name>
    <name type="synonym">Lycopersicon esculentum</name>
    <dbReference type="NCBI Taxonomy" id="4081"/>
    <lineage>
        <taxon>Eukaryota</taxon>
        <taxon>Viridiplantae</taxon>
        <taxon>Streptophyta</taxon>
        <taxon>Embryophyta</taxon>
        <taxon>Tracheophyta</taxon>
        <taxon>Spermatophyta</taxon>
        <taxon>Magnoliopsida</taxon>
        <taxon>eudicotyledons</taxon>
        <taxon>Gunneridae</taxon>
        <taxon>Pentapetalae</taxon>
        <taxon>asterids</taxon>
        <taxon>lamiids</taxon>
        <taxon>Solanales</taxon>
        <taxon>Solanaceae</taxon>
        <taxon>Solanoideae</taxon>
        <taxon>Solaneae</taxon>
        <taxon>Solanum</taxon>
        <taxon>Solanum subgen. Lycopersicon</taxon>
    </lineage>
</organism>
<dbReference type="EnsemblPlants" id="Solyc05g016000.2.1">
    <property type="protein sequence ID" value="Solyc05g016000.2.1.1"/>
    <property type="gene ID" value="Solyc05g016000.2"/>
</dbReference>
<evidence type="ECO:0000313" key="2">
    <source>
        <dbReference type="EnsemblPlants" id="Solyc05g016000.2.1.1"/>
    </source>
</evidence>
<feature type="compositionally biased region" description="Basic residues" evidence="1">
    <location>
        <begin position="45"/>
        <end position="56"/>
    </location>
</feature>
<evidence type="ECO:0000313" key="3">
    <source>
        <dbReference type="Proteomes" id="UP000004994"/>
    </source>
</evidence>
<protein>
    <submittedName>
        <fullName evidence="2">Uncharacterized protein</fullName>
    </submittedName>
</protein>
<feature type="compositionally biased region" description="Polar residues" evidence="1">
    <location>
        <begin position="57"/>
        <end position="67"/>
    </location>
</feature>
<dbReference type="AlphaFoldDB" id="A0A3Q7GHM6"/>
<proteinExistence type="predicted"/>
<feature type="region of interest" description="Disordered" evidence="1">
    <location>
        <begin position="1"/>
        <end position="67"/>
    </location>
</feature>
<dbReference type="InParanoid" id="A0A3Q7GHM6"/>
<dbReference type="Proteomes" id="UP000004994">
    <property type="component" value="Chromosome 5"/>
</dbReference>
<reference evidence="2" key="1">
    <citation type="journal article" date="2012" name="Nature">
        <title>The tomato genome sequence provides insights into fleshy fruit evolution.</title>
        <authorList>
            <consortium name="Tomato Genome Consortium"/>
        </authorList>
    </citation>
    <scope>NUCLEOTIDE SEQUENCE [LARGE SCALE GENOMIC DNA]</scope>
    <source>
        <strain evidence="2">cv. Heinz 1706</strain>
    </source>
</reference>